<dbReference type="AlphaFoldDB" id="A0A841L733"/>
<name>A0A841L733_9SPHN</name>
<sequence length="73" mass="8171">MRLLTLVERHLKKHGVRPSRFGRVAAGDPRFVFDLRRGREPRATTITRVAGFITAADAQATNLPATSIMDARR</sequence>
<comment type="caution">
    <text evidence="1">The sequence shown here is derived from an EMBL/GenBank/DDBJ whole genome shotgun (WGS) entry which is preliminary data.</text>
</comment>
<evidence type="ECO:0008006" key="3">
    <source>
        <dbReference type="Google" id="ProtNLM"/>
    </source>
</evidence>
<proteinExistence type="predicted"/>
<organism evidence="1 2">
    <name type="scientific">Polymorphobacter multimanifer</name>
    <dbReference type="NCBI Taxonomy" id="1070431"/>
    <lineage>
        <taxon>Bacteria</taxon>
        <taxon>Pseudomonadati</taxon>
        <taxon>Pseudomonadota</taxon>
        <taxon>Alphaproteobacteria</taxon>
        <taxon>Sphingomonadales</taxon>
        <taxon>Sphingosinicellaceae</taxon>
        <taxon>Polymorphobacter</taxon>
    </lineage>
</organism>
<dbReference type="EMBL" id="JACIIV010000014">
    <property type="protein sequence ID" value="MBB6228026.1"/>
    <property type="molecule type" value="Genomic_DNA"/>
</dbReference>
<protein>
    <recommendedName>
        <fullName evidence="3">XRE family transcriptional regulator</fullName>
    </recommendedName>
</protein>
<gene>
    <name evidence="1" type="ORF">FHS79_002208</name>
</gene>
<reference evidence="1 2" key="1">
    <citation type="submission" date="2020-08" db="EMBL/GenBank/DDBJ databases">
        <title>Genomic Encyclopedia of Type Strains, Phase IV (KMG-IV): sequencing the most valuable type-strain genomes for metagenomic binning, comparative biology and taxonomic classification.</title>
        <authorList>
            <person name="Goeker M."/>
        </authorList>
    </citation>
    <scope>NUCLEOTIDE SEQUENCE [LARGE SCALE GENOMIC DNA]</scope>
    <source>
        <strain evidence="1 2">DSM 102189</strain>
    </source>
</reference>
<evidence type="ECO:0000313" key="2">
    <source>
        <dbReference type="Proteomes" id="UP000538147"/>
    </source>
</evidence>
<accession>A0A841L733</accession>
<dbReference type="RefSeq" id="WP_184199611.1">
    <property type="nucleotide sequence ID" value="NZ_JACIIV010000014.1"/>
</dbReference>
<keyword evidence="2" id="KW-1185">Reference proteome</keyword>
<dbReference type="Proteomes" id="UP000538147">
    <property type="component" value="Unassembled WGS sequence"/>
</dbReference>
<evidence type="ECO:0000313" key="1">
    <source>
        <dbReference type="EMBL" id="MBB6228026.1"/>
    </source>
</evidence>